<feature type="compositionally biased region" description="Basic and acidic residues" evidence="8">
    <location>
        <begin position="29"/>
        <end position="39"/>
    </location>
</feature>
<keyword evidence="4 10" id="KW-0223">Dioxygenase</keyword>
<dbReference type="EMBL" id="CP151501">
    <property type="protein sequence ID" value="WZN59290.1"/>
    <property type="molecule type" value="Genomic_DNA"/>
</dbReference>
<dbReference type="AlphaFoldDB" id="A0AAX4NYT9"/>
<evidence type="ECO:0000256" key="2">
    <source>
        <dbReference type="ARBA" id="ARBA00004648"/>
    </source>
</evidence>
<dbReference type="InterPro" id="IPR044862">
    <property type="entry name" value="Pro_4_hyd_alph_FE2OG_OXY"/>
</dbReference>
<keyword evidence="11" id="KW-1185">Reference proteome</keyword>
<protein>
    <submittedName>
        <fullName evidence="10">Fe2OG dioxygenase domain-containing protein</fullName>
    </submittedName>
</protein>
<reference evidence="10 11" key="1">
    <citation type="submission" date="2024-03" db="EMBL/GenBank/DDBJ databases">
        <title>Complete genome sequence of the green alga Chloropicon roscoffensis RCC1871.</title>
        <authorList>
            <person name="Lemieux C."/>
            <person name="Pombert J.-F."/>
            <person name="Otis C."/>
            <person name="Turmel M."/>
        </authorList>
    </citation>
    <scope>NUCLEOTIDE SEQUENCE [LARGE SCALE GENOMIC DNA]</scope>
    <source>
        <strain evidence="10 11">RCC1871</strain>
    </source>
</reference>
<evidence type="ECO:0000313" key="11">
    <source>
        <dbReference type="Proteomes" id="UP001472866"/>
    </source>
</evidence>
<gene>
    <name evidence="10" type="ORF">HKI87_01g08150</name>
</gene>
<dbReference type="InterPro" id="IPR045054">
    <property type="entry name" value="P4HA-like"/>
</dbReference>
<dbReference type="Pfam" id="PF13640">
    <property type="entry name" value="2OG-FeII_Oxy_3"/>
    <property type="match status" value="1"/>
</dbReference>
<dbReference type="PANTHER" id="PTHR10869">
    <property type="entry name" value="PROLYL 4-HYDROXYLASE ALPHA SUBUNIT"/>
    <property type="match status" value="1"/>
</dbReference>
<feature type="region of interest" description="Disordered" evidence="8">
    <location>
        <begin position="1"/>
        <end position="41"/>
    </location>
</feature>
<evidence type="ECO:0000256" key="5">
    <source>
        <dbReference type="ARBA" id="ARBA00023002"/>
    </source>
</evidence>
<name>A0AAX4NYT9_9CHLO</name>
<evidence type="ECO:0000256" key="4">
    <source>
        <dbReference type="ARBA" id="ARBA00022964"/>
    </source>
</evidence>
<organism evidence="10 11">
    <name type="scientific">Chloropicon roscoffensis</name>
    <dbReference type="NCBI Taxonomy" id="1461544"/>
    <lineage>
        <taxon>Eukaryota</taxon>
        <taxon>Viridiplantae</taxon>
        <taxon>Chlorophyta</taxon>
        <taxon>Chloropicophyceae</taxon>
        <taxon>Chloropicales</taxon>
        <taxon>Chloropicaceae</taxon>
        <taxon>Chloropicon</taxon>
    </lineage>
</organism>
<dbReference type="Proteomes" id="UP001472866">
    <property type="component" value="Chromosome 01"/>
</dbReference>
<comment type="cofactor">
    <cofactor evidence="1">
        <name>L-ascorbate</name>
        <dbReference type="ChEBI" id="CHEBI:38290"/>
    </cofactor>
</comment>
<dbReference type="PANTHER" id="PTHR10869:SF247">
    <property type="entry name" value="FE2OG DIOXYGENASE DOMAIN-CONTAINING PROTEIN"/>
    <property type="match status" value="1"/>
</dbReference>
<evidence type="ECO:0000313" key="10">
    <source>
        <dbReference type="EMBL" id="WZN59290.1"/>
    </source>
</evidence>
<dbReference type="PROSITE" id="PS51471">
    <property type="entry name" value="FE2OG_OXY"/>
    <property type="match status" value="1"/>
</dbReference>
<evidence type="ECO:0000256" key="6">
    <source>
        <dbReference type="ARBA" id="ARBA00023004"/>
    </source>
</evidence>
<dbReference type="Gene3D" id="2.60.120.620">
    <property type="entry name" value="q2cbj1_9rhob like domain"/>
    <property type="match status" value="1"/>
</dbReference>
<evidence type="ECO:0000256" key="7">
    <source>
        <dbReference type="ARBA" id="ARBA00049169"/>
    </source>
</evidence>
<feature type="domain" description="Fe2OG dioxygenase" evidence="9">
    <location>
        <begin position="503"/>
        <end position="626"/>
    </location>
</feature>
<dbReference type="GO" id="GO:0005506">
    <property type="term" value="F:iron ion binding"/>
    <property type="evidence" value="ECO:0007669"/>
    <property type="project" value="InterPro"/>
</dbReference>
<dbReference type="GO" id="GO:0031418">
    <property type="term" value="F:L-ascorbic acid binding"/>
    <property type="evidence" value="ECO:0007669"/>
    <property type="project" value="InterPro"/>
</dbReference>
<keyword evidence="6" id="KW-0408">Iron</keyword>
<feature type="region of interest" description="Disordered" evidence="8">
    <location>
        <begin position="132"/>
        <end position="162"/>
    </location>
</feature>
<dbReference type="InterPro" id="IPR005123">
    <property type="entry name" value="Oxoglu/Fe-dep_dioxygenase_dom"/>
</dbReference>
<evidence type="ECO:0000256" key="3">
    <source>
        <dbReference type="ARBA" id="ARBA00022723"/>
    </source>
</evidence>
<evidence type="ECO:0000256" key="8">
    <source>
        <dbReference type="SAM" id="MobiDB-lite"/>
    </source>
</evidence>
<evidence type="ECO:0000256" key="1">
    <source>
        <dbReference type="ARBA" id="ARBA00001961"/>
    </source>
</evidence>
<proteinExistence type="predicted"/>
<dbReference type="SMART" id="SM00702">
    <property type="entry name" value="P4Hc"/>
    <property type="match status" value="1"/>
</dbReference>
<dbReference type="GO" id="GO:0004656">
    <property type="term" value="F:procollagen-proline 4-dioxygenase activity"/>
    <property type="evidence" value="ECO:0007669"/>
    <property type="project" value="UniProtKB-EC"/>
</dbReference>
<dbReference type="InterPro" id="IPR006620">
    <property type="entry name" value="Pro_4_hyd_alph"/>
</dbReference>
<keyword evidence="3" id="KW-0479">Metal-binding</keyword>
<comment type="catalytic activity">
    <reaction evidence="7">
        <text>L-prolyl-[collagen] + 2-oxoglutarate + O2 = trans-4-hydroxy-L-prolyl-[collagen] + succinate + CO2</text>
        <dbReference type="Rhea" id="RHEA:18945"/>
        <dbReference type="Rhea" id="RHEA-COMP:11676"/>
        <dbReference type="Rhea" id="RHEA-COMP:11680"/>
        <dbReference type="ChEBI" id="CHEBI:15379"/>
        <dbReference type="ChEBI" id="CHEBI:16526"/>
        <dbReference type="ChEBI" id="CHEBI:16810"/>
        <dbReference type="ChEBI" id="CHEBI:30031"/>
        <dbReference type="ChEBI" id="CHEBI:50342"/>
        <dbReference type="ChEBI" id="CHEBI:61965"/>
        <dbReference type="EC" id="1.14.11.2"/>
    </reaction>
</comment>
<accession>A0AAX4NYT9</accession>
<evidence type="ECO:0000259" key="9">
    <source>
        <dbReference type="PROSITE" id="PS51471"/>
    </source>
</evidence>
<comment type="subcellular location">
    <subcellularLocation>
        <location evidence="2">Endoplasmic reticulum membrane</location>
        <topology evidence="2">Single-pass type II membrane protein</topology>
    </subcellularLocation>
</comment>
<sequence>MARKKKRNTRHEDGSVGTAFGNHNPKSRHGGETHPRADELPSWLPGRELAALVHVLKQAGGLRETPAWRCPALKPLRKAVWPVAAELASIYRERGGVAGKRERKRQKLRRLESETAAQALASHNLAVAASRGGGLAAGTSARPAHGDGDDDDDQRASRRAAESIASSGAFRVALGALERLAHRERGIRAFGLAKPLKALRVALHPFVEAHIDEENGSATLRASSALIDGRMADAVAALAEVRRSGKVPKLGAVQRWVRDCMNEDEFAALGTEDSVSTLDAIIRLQPVRWWWEDGAERDHSEERQGEGDLLIRRMEPFQATPREVPVPTDPEEIAVGIDGEGDGEGVYRGRFGTRSREALCGSLASKFPQQSYRVVYEEKAQDRTPPNRYDLRIYKLPEGAIPADKSAEGAQSRVEVPGLPGAFVLLCALTPQECDEVIAAAESSPCGYVPDESATSAPAPKGFAPRATNFVWLSDEIADRIFARVRHLLPKRMGKNGQHELRGINARLRLYRYSPGAIYRPHVDGAWPGSGTKKEESGGETYEYDHYGDRWSRLTFLVYLNEDFGGGCTTFYTPSPREGRLEARSVEPRRGAALVFPHGGDCGSLVHEGSNVTRGAKYVIRTDVLYS</sequence>
<keyword evidence="5" id="KW-0560">Oxidoreductase</keyword>
<dbReference type="GO" id="GO:0005789">
    <property type="term" value="C:endoplasmic reticulum membrane"/>
    <property type="evidence" value="ECO:0007669"/>
    <property type="project" value="UniProtKB-SubCell"/>
</dbReference>